<comment type="subcellular location">
    <subcellularLocation>
        <location evidence="8">Endomembrane system</location>
        <topology evidence="8">Single-pass type IV membrane protein</topology>
    </subcellularLocation>
    <subcellularLocation>
        <location evidence="1">Golgi apparatus membrane</location>
    </subcellularLocation>
</comment>
<evidence type="ECO:0000256" key="5">
    <source>
        <dbReference type="ARBA" id="ARBA00022989"/>
    </source>
</evidence>
<dbReference type="CDD" id="cd15853">
    <property type="entry name" value="SNARE_Bet1"/>
    <property type="match status" value="1"/>
</dbReference>
<keyword evidence="3 9" id="KW-0812">Transmembrane</keyword>
<dbReference type="SUPFAM" id="SSF58038">
    <property type="entry name" value="SNARE fusion complex"/>
    <property type="match status" value="1"/>
</dbReference>
<accession>A0AA39H3F5</accession>
<evidence type="ECO:0000256" key="3">
    <source>
        <dbReference type="ARBA" id="ARBA00022692"/>
    </source>
</evidence>
<reference evidence="11" key="1">
    <citation type="submission" date="2023-06" db="EMBL/GenBank/DDBJ databases">
        <title>Genomic analysis of the entomopathogenic nematode Steinernema hermaphroditum.</title>
        <authorList>
            <person name="Schwarz E.M."/>
            <person name="Heppert J.K."/>
            <person name="Baniya A."/>
            <person name="Schwartz H.T."/>
            <person name="Tan C.-H."/>
            <person name="Antoshechkin I."/>
            <person name="Sternberg P.W."/>
            <person name="Goodrich-Blair H."/>
            <person name="Dillman A.R."/>
        </authorList>
    </citation>
    <scope>NUCLEOTIDE SEQUENCE</scope>
    <source>
        <strain evidence="11">PS9179</strain>
        <tissue evidence="11">Whole animal</tissue>
    </source>
</reference>
<evidence type="ECO:0000256" key="2">
    <source>
        <dbReference type="ARBA" id="ARBA00022448"/>
    </source>
</evidence>
<evidence type="ECO:0000259" key="10">
    <source>
        <dbReference type="PROSITE" id="PS50192"/>
    </source>
</evidence>
<name>A0AA39H3F5_9BILA</name>
<protein>
    <recommendedName>
        <fullName evidence="10">t-SNARE coiled-coil homology domain-containing protein</fullName>
    </recommendedName>
</protein>
<dbReference type="Proteomes" id="UP001175271">
    <property type="component" value="Unassembled WGS sequence"/>
</dbReference>
<feature type="domain" description="T-SNARE coiled-coil homology" evidence="10">
    <location>
        <begin position="56"/>
        <end position="118"/>
    </location>
</feature>
<dbReference type="Gene3D" id="1.20.5.110">
    <property type="match status" value="1"/>
</dbReference>
<evidence type="ECO:0000256" key="4">
    <source>
        <dbReference type="ARBA" id="ARBA00022927"/>
    </source>
</evidence>
<evidence type="ECO:0000256" key="6">
    <source>
        <dbReference type="ARBA" id="ARBA00023034"/>
    </source>
</evidence>
<keyword evidence="2" id="KW-0813">Transport</keyword>
<evidence type="ECO:0000256" key="7">
    <source>
        <dbReference type="ARBA" id="ARBA00023136"/>
    </source>
</evidence>
<dbReference type="PROSITE" id="PS50192">
    <property type="entry name" value="T_SNARE"/>
    <property type="match status" value="1"/>
</dbReference>
<dbReference type="InterPro" id="IPR039899">
    <property type="entry name" value="BET1_SNARE"/>
</dbReference>
<dbReference type="AlphaFoldDB" id="A0AA39H3F5"/>
<evidence type="ECO:0000313" key="11">
    <source>
        <dbReference type="EMBL" id="KAK0398511.1"/>
    </source>
</evidence>
<dbReference type="GO" id="GO:0000139">
    <property type="term" value="C:Golgi membrane"/>
    <property type="evidence" value="ECO:0007669"/>
    <property type="project" value="UniProtKB-SubCell"/>
</dbReference>
<sequence length="147" mass="16645">MCLGTNLRHALYCVHVCRFSQFVDVSTSFADVILLADMSTFRGTRGNGFGGNEHHGFMEEQNNQMADQLSSKVSALKRITIAIGDDVREQNRLLNEMESDFDSSKSLLGSTMRKLTSVYRAGGKSLMLYVILFCFFVFFVTYYLARH</sequence>
<dbReference type="SMART" id="SM00397">
    <property type="entry name" value="t_SNARE"/>
    <property type="match status" value="1"/>
</dbReference>
<feature type="transmembrane region" description="Helical" evidence="9">
    <location>
        <begin position="126"/>
        <end position="145"/>
    </location>
</feature>
<dbReference type="InterPro" id="IPR000727">
    <property type="entry name" value="T_SNARE_dom"/>
</dbReference>
<keyword evidence="4" id="KW-0653">Protein transport</keyword>
<keyword evidence="6" id="KW-0333">Golgi apparatus</keyword>
<gene>
    <name evidence="11" type="ORF">QR680_002628</name>
</gene>
<dbReference type="PANTHER" id="PTHR12791">
    <property type="entry name" value="GOLGI SNARE BET1-RELATED"/>
    <property type="match status" value="1"/>
</dbReference>
<keyword evidence="5 9" id="KW-1133">Transmembrane helix</keyword>
<comment type="caution">
    <text evidence="11">The sequence shown here is derived from an EMBL/GenBank/DDBJ whole genome shotgun (WGS) entry which is preliminary data.</text>
</comment>
<dbReference type="GO" id="GO:0015031">
    <property type="term" value="P:protein transport"/>
    <property type="evidence" value="ECO:0007669"/>
    <property type="project" value="UniProtKB-KW"/>
</dbReference>
<keyword evidence="12" id="KW-1185">Reference proteome</keyword>
<evidence type="ECO:0000256" key="8">
    <source>
        <dbReference type="ARBA" id="ARBA00046280"/>
    </source>
</evidence>
<evidence type="ECO:0000256" key="9">
    <source>
        <dbReference type="SAM" id="Phobius"/>
    </source>
</evidence>
<proteinExistence type="predicted"/>
<dbReference type="EMBL" id="JAUCMV010000005">
    <property type="protein sequence ID" value="KAK0398511.1"/>
    <property type="molecule type" value="Genomic_DNA"/>
</dbReference>
<evidence type="ECO:0000256" key="1">
    <source>
        <dbReference type="ARBA" id="ARBA00004394"/>
    </source>
</evidence>
<keyword evidence="7 9" id="KW-0472">Membrane</keyword>
<evidence type="ECO:0000313" key="12">
    <source>
        <dbReference type="Proteomes" id="UP001175271"/>
    </source>
</evidence>
<organism evidence="11 12">
    <name type="scientific">Steinernema hermaphroditum</name>
    <dbReference type="NCBI Taxonomy" id="289476"/>
    <lineage>
        <taxon>Eukaryota</taxon>
        <taxon>Metazoa</taxon>
        <taxon>Ecdysozoa</taxon>
        <taxon>Nematoda</taxon>
        <taxon>Chromadorea</taxon>
        <taxon>Rhabditida</taxon>
        <taxon>Tylenchina</taxon>
        <taxon>Panagrolaimomorpha</taxon>
        <taxon>Strongyloidoidea</taxon>
        <taxon>Steinernematidae</taxon>
        <taxon>Steinernema</taxon>
    </lineage>
</organism>